<dbReference type="InterPro" id="IPR055190">
    <property type="entry name" value="ATP-synt_VA_C"/>
</dbReference>
<dbReference type="InterPro" id="IPR000194">
    <property type="entry name" value="ATPase_F1/V1/A1_a/bsu_nucl-bd"/>
</dbReference>
<reference evidence="14" key="1">
    <citation type="submission" date="2017-09" db="EMBL/GenBank/DDBJ databases">
        <title>Depth-based differentiation of microbial function through sediment-hosted aquifers and enrichment of novel symbionts in the deep terrestrial subsurface.</title>
        <authorList>
            <person name="Probst A.J."/>
            <person name="Ladd B."/>
            <person name="Jarett J.K."/>
            <person name="Geller-Mcgrath D.E."/>
            <person name="Sieber C.M.K."/>
            <person name="Emerson J.B."/>
            <person name="Anantharaman K."/>
            <person name="Thomas B.C."/>
            <person name="Malmstrom R."/>
            <person name="Stieglmeier M."/>
            <person name="Klingl A."/>
            <person name="Woyke T."/>
            <person name="Ryan C.M."/>
            <person name="Banfield J.F."/>
        </authorList>
    </citation>
    <scope>NUCLEOTIDE SEQUENCE [LARGE SCALE GENOMIC DNA]</scope>
</reference>
<keyword evidence="7" id="KW-0406">Ion transport</keyword>
<dbReference type="SUPFAM" id="SSF52540">
    <property type="entry name" value="P-loop containing nucleoside triphosphate hydrolases"/>
    <property type="match status" value="1"/>
</dbReference>
<organism evidence="13 14">
    <name type="scientific">candidate division WWE3 bacterium CG08_land_8_20_14_0_20_41_10</name>
    <dbReference type="NCBI Taxonomy" id="1975085"/>
    <lineage>
        <taxon>Bacteria</taxon>
        <taxon>Katanobacteria</taxon>
    </lineage>
</organism>
<keyword evidence="8" id="KW-0472">Membrane</keyword>
<feature type="domain" description="ATP synthase A/B type C-terminal" evidence="12">
    <location>
        <begin position="204"/>
        <end position="265"/>
    </location>
</feature>
<comment type="subcellular location">
    <subcellularLocation>
        <location evidence="1">Membrane</location>
    </subcellularLocation>
</comment>
<dbReference type="EMBL" id="PEYU01000025">
    <property type="protein sequence ID" value="PIS22557.1"/>
    <property type="molecule type" value="Genomic_DNA"/>
</dbReference>
<dbReference type="PANTHER" id="PTHR15184:SF71">
    <property type="entry name" value="ATP SYNTHASE SUBUNIT BETA, MITOCHONDRIAL"/>
    <property type="match status" value="1"/>
</dbReference>
<dbReference type="GO" id="GO:0005524">
    <property type="term" value="F:ATP binding"/>
    <property type="evidence" value="ECO:0007669"/>
    <property type="project" value="UniProtKB-KW"/>
</dbReference>
<sequence>GGAGVGKTMLLTEILHNIVDRDKQKTVSVFCGVGERSREGHELYKELASTKILDSVALIFGTMGDNPSVRYLTSHAATTIAEHFRDEMKKNVLFFIDNVFRFAQAGNELSLLTGNIPSEDGYQSTLISEMANFHERLVSKGDNYITTLEAIYLPADDTLDQAVQAVFDYLDTSIVLSRDIYRQGQMPAIDLLSSTSSAINVPTVGQKHYDIVLASQAMLKKATTLERIVSLVGETELSSDDRLLYERAKKLRNYLTQNFFVAADQTGKPGVYVPVTQTLEDTENILNGKYDHTPTYKFSYVGGIKESIK</sequence>
<evidence type="ECO:0000313" key="13">
    <source>
        <dbReference type="EMBL" id="PIS22557.1"/>
    </source>
</evidence>
<evidence type="ECO:0000256" key="3">
    <source>
        <dbReference type="ARBA" id="ARBA00022448"/>
    </source>
</evidence>
<dbReference type="GO" id="GO:0046933">
    <property type="term" value="F:proton-transporting ATP synthase activity, rotational mechanism"/>
    <property type="evidence" value="ECO:0007669"/>
    <property type="project" value="TreeGrafter"/>
</dbReference>
<proteinExistence type="inferred from homology"/>
<evidence type="ECO:0000256" key="10">
    <source>
        <dbReference type="ARBA" id="ARBA00023310"/>
    </source>
</evidence>
<dbReference type="PANTHER" id="PTHR15184">
    <property type="entry name" value="ATP SYNTHASE"/>
    <property type="match status" value="1"/>
</dbReference>
<keyword evidence="5" id="KW-0067">ATP-binding</keyword>
<gene>
    <name evidence="13" type="ORF">COT50_01465</name>
</gene>
<dbReference type="InterPro" id="IPR050053">
    <property type="entry name" value="ATPase_alpha/beta_chains"/>
</dbReference>
<keyword evidence="10" id="KW-0066">ATP synthesis</keyword>
<dbReference type="InterPro" id="IPR024034">
    <property type="entry name" value="ATPase_F1/V1_b/a_C"/>
</dbReference>
<evidence type="ECO:0000256" key="1">
    <source>
        <dbReference type="ARBA" id="ARBA00004370"/>
    </source>
</evidence>
<evidence type="ECO:0000256" key="2">
    <source>
        <dbReference type="ARBA" id="ARBA00008936"/>
    </source>
</evidence>
<feature type="non-terminal residue" evidence="13">
    <location>
        <position position="1"/>
    </location>
</feature>
<evidence type="ECO:0000256" key="5">
    <source>
        <dbReference type="ARBA" id="ARBA00022840"/>
    </source>
</evidence>
<dbReference type="Gene3D" id="1.10.1140.10">
    <property type="entry name" value="Bovine Mitochondrial F1-atpase, Atp Synthase Beta Chain, Chain D, domain 3"/>
    <property type="match status" value="1"/>
</dbReference>
<keyword evidence="6" id="KW-1278">Translocase</keyword>
<dbReference type="GO" id="GO:0045259">
    <property type="term" value="C:proton-transporting ATP synthase complex"/>
    <property type="evidence" value="ECO:0007669"/>
    <property type="project" value="UniProtKB-KW"/>
</dbReference>
<keyword evidence="13" id="KW-0378">Hydrolase</keyword>
<keyword evidence="9" id="KW-0139">CF(1)</keyword>
<evidence type="ECO:0000259" key="11">
    <source>
        <dbReference type="Pfam" id="PF00006"/>
    </source>
</evidence>
<dbReference type="Proteomes" id="UP000231252">
    <property type="component" value="Unassembled WGS sequence"/>
</dbReference>
<keyword evidence="4" id="KW-0547">Nucleotide-binding</keyword>
<evidence type="ECO:0000256" key="6">
    <source>
        <dbReference type="ARBA" id="ARBA00022967"/>
    </source>
</evidence>
<feature type="domain" description="ATPase F1/V1/A1 complex alpha/beta subunit nucleotide-binding" evidence="11">
    <location>
        <begin position="1"/>
        <end position="196"/>
    </location>
</feature>
<comment type="caution">
    <text evidence="13">The sequence shown here is derived from an EMBL/GenBank/DDBJ whole genome shotgun (WGS) entry which is preliminary data.</text>
</comment>
<comment type="similarity">
    <text evidence="2">Belongs to the ATPase alpha/beta chains family.</text>
</comment>
<dbReference type="Gene3D" id="3.40.50.300">
    <property type="entry name" value="P-loop containing nucleotide triphosphate hydrolases"/>
    <property type="match status" value="1"/>
</dbReference>
<dbReference type="Pfam" id="PF00006">
    <property type="entry name" value="ATP-synt_ab"/>
    <property type="match status" value="1"/>
</dbReference>
<name>A0A2H0XC83_UNCKA</name>
<accession>A0A2H0XC83</accession>
<dbReference type="InterPro" id="IPR027417">
    <property type="entry name" value="P-loop_NTPase"/>
</dbReference>
<dbReference type="AlphaFoldDB" id="A0A2H0XC83"/>
<dbReference type="EC" id="3.6.3.14" evidence="13"/>
<dbReference type="GO" id="GO:0016787">
    <property type="term" value="F:hydrolase activity"/>
    <property type="evidence" value="ECO:0007669"/>
    <property type="project" value="UniProtKB-KW"/>
</dbReference>
<evidence type="ECO:0000256" key="9">
    <source>
        <dbReference type="ARBA" id="ARBA00023196"/>
    </source>
</evidence>
<dbReference type="SUPFAM" id="SSF47917">
    <property type="entry name" value="C-terminal domain of alpha and beta subunits of F1 ATP synthase"/>
    <property type="match status" value="1"/>
</dbReference>
<evidence type="ECO:0000259" key="12">
    <source>
        <dbReference type="Pfam" id="PF22919"/>
    </source>
</evidence>
<keyword evidence="3" id="KW-0813">Transport</keyword>
<evidence type="ECO:0000313" key="14">
    <source>
        <dbReference type="Proteomes" id="UP000231252"/>
    </source>
</evidence>
<evidence type="ECO:0000256" key="4">
    <source>
        <dbReference type="ARBA" id="ARBA00022741"/>
    </source>
</evidence>
<evidence type="ECO:0000256" key="8">
    <source>
        <dbReference type="ARBA" id="ARBA00023136"/>
    </source>
</evidence>
<evidence type="ECO:0000256" key="7">
    <source>
        <dbReference type="ARBA" id="ARBA00023065"/>
    </source>
</evidence>
<dbReference type="Pfam" id="PF22919">
    <property type="entry name" value="ATP-synt_VA_C"/>
    <property type="match status" value="1"/>
</dbReference>
<protein>
    <submittedName>
        <fullName evidence="13">F0F1 ATP synthase subunit beta</fullName>
        <ecNumber evidence="13">3.6.3.14</ecNumber>
    </submittedName>
</protein>